<sequence>MTCKCEADNSRYKLLGFDNHKSRVIVMVVATGKVIKVKLSELISSEVMDNFNPAEVKTIHKKLYSQEGSVTAYDLKDRHERSWMIYVVLNLLLFTLYIFTSIAATKPIFLEWPGIVVTPGAFLYPLTFLIVDVLNESYGLRLARRAIFFAFVSNALIIAMLSVTNYLPGLSDWKLDEPYNQVIGHLSSVLIASLISFLVSEYVNTYLLCKIKELTSSRFLFLRVFLSTFIAVIIDSFLFCFLAFYGVMETSVILDMIVIQILIKVSFAFFNVFPAYGMRALLSKYMTVESR</sequence>
<evidence type="ECO:0000313" key="2">
    <source>
        <dbReference type="EMBL" id="MQU42113.1"/>
    </source>
</evidence>
<organism evidence="2 3">
    <name type="scientific">Pseudomonas helleri</name>
    <dbReference type="NCBI Taxonomy" id="1608996"/>
    <lineage>
        <taxon>Bacteria</taxon>
        <taxon>Pseudomonadati</taxon>
        <taxon>Pseudomonadota</taxon>
        <taxon>Gammaproteobacteria</taxon>
        <taxon>Pseudomonadales</taxon>
        <taxon>Pseudomonadaceae</taxon>
        <taxon>Pseudomonas</taxon>
    </lineage>
</organism>
<dbReference type="Pfam" id="PF02592">
    <property type="entry name" value="Vut_1"/>
    <property type="match status" value="1"/>
</dbReference>
<comment type="caution">
    <text evidence="2">The sequence shown here is derived from an EMBL/GenBank/DDBJ whole genome shotgun (WGS) entry which is preliminary data.</text>
</comment>
<reference evidence="2 3" key="1">
    <citation type="submission" date="2019-10" db="EMBL/GenBank/DDBJ databases">
        <title>Evaluation of single-gene subtyping targets for Pseudomonas.</title>
        <authorList>
            <person name="Reichler S.J."/>
            <person name="Orsi R.H."/>
            <person name="Wiedmann M."/>
            <person name="Martin N.H."/>
            <person name="Murphy S.I."/>
        </authorList>
    </citation>
    <scope>NUCLEOTIDE SEQUENCE [LARGE SCALE GENOMIC DNA]</scope>
    <source>
        <strain evidence="2 3">FSL R10-1876</strain>
    </source>
</reference>
<dbReference type="HAMAP" id="MF_02088">
    <property type="entry name" value="Q_prec_transport"/>
    <property type="match status" value="1"/>
</dbReference>
<dbReference type="PANTHER" id="PTHR34300:SF2">
    <property type="entry name" value="QUEUOSINE PRECURSOR TRANSPORTER-RELATED"/>
    <property type="match status" value="1"/>
</dbReference>
<keyword evidence="1" id="KW-0472">Membrane</keyword>
<keyword evidence="1" id="KW-1133">Transmembrane helix</keyword>
<name>A0A6I1WNG7_9PSED</name>
<feature type="transmembrane region" description="Helical" evidence="1">
    <location>
        <begin position="115"/>
        <end position="134"/>
    </location>
</feature>
<dbReference type="RefSeq" id="WP_153331829.1">
    <property type="nucleotide sequence ID" value="NZ_JBQQHV010000131.1"/>
</dbReference>
<feature type="transmembrane region" description="Helical" evidence="1">
    <location>
        <begin position="146"/>
        <end position="167"/>
    </location>
</feature>
<keyword evidence="1" id="KW-0997">Cell inner membrane</keyword>
<protein>
    <recommendedName>
        <fullName evidence="1">Probable queuosine precursor transporter</fullName>
        <shortName evidence="1">Q precursor transporter</shortName>
    </recommendedName>
</protein>
<dbReference type="GO" id="GO:0005886">
    <property type="term" value="C:plasma membrane"/>
    <property type="evidence" value="ECO:0007669"/>
    <property type="project" value="UniProtKB-SubCell"/>
</dbReference>
<keyword evidence="1" id="KW-1003">Cell membrane</keyword>
<evidence type="ECO:0000313" key="3">
    <source>
        <dbReference type="Proteomes" id="UP000466863"/>
    </source>
</evidence>
<dbReference type="InterPro" id="IPR003744">
    <property type="entry name" value="YhhQ"/>
</dbReference>
<feature type="transmembrane region" description="Helical" evidence="1">
    <location>
        <begin position="257"/>
        <end position="276"/>
    </location>
</feature>
<dbReference type="PANTHER" id="PTHR34300">
    <property type="entry name" value="QUEUOSINE PRECURSOR TRANSPORTER-RELATED"/>
    <property type="match status" value="1"/>
</dbReference>
<dbReference type="Proteomes" id="UP000466863">
    <property type="component" value="Unassembled WGS sequence"/>
</dbReference>
<dbReference type="GO" id="GO:0022857">
    <property type="term" value="F:transmembrane transporter activity"/>
    <property type="evidence" value="ECO:0007669"/>
    <property type="project" value="UniProtKB-UniRule"/>
</dbReference>
<keyword evidence="1" id="KW-0813">Transport</keyword>
<accession>A0A6I1WNG7</accession>
<comment type="function">
    <text evidence="1">Involved in the import of queuosine (Q) precursors, required for Q precursor salvage.</text>
</comment>
<feature type="transmembrane region" description="Helical" evidence="1">
    <location>
        <begin position="83"/>
        <end position="103"/>
    </location>
</feature>
<dbReference type="NCBIfam" id="TIGR00697">
    <property type="entry name" value="queuosine precursor transporter"/>
    <property type="match status" value="1"/>
</dbReference>
<comment type="similarity">
    <text evidence="1">Belongs to the vitamin uptake transporter (VUT/ECF) (TC 2.A.88) family. Q precursor transporter subfamily.</text>
</comment>
<dbReference type="AlphaFoldDB" id="A0A6I1WNG7"/>
<evidence type="ECO:0000256" key="1">
    <source>
        <dbReference type="HAMAP-Rule" id="MF_02088"/>
    </source>
</evidence>
<feature type="transmembrane region" description="Helical" evidence="1">
    <location>
        <begin position="220"/>
        <end position="245"/>
    </location>
</feature>
<keyword evidence="1" id="KW-0812">Transmembrane</keyword>
<proteinExistence type="inferred from homology"/>
<dbReference type="EMBL" id="WIVV01000018">
    <property type="protein sequence ID" value="MQU42113.1"/>
    <property type="molecule type" value="Genomic_DNA"/>
</dbReference>
<gene>
    <name evidence="2" type="ORF">GHO28_06245</name>
</gene>
<comment type="subcellular location">
    <subcellularLocation>
        <location evidence="1">Cell inner membrane</location>
        <topology evidence="1">Multi-pass membrane protein</topology>
    </subcellularLocation>
</comment>
<feature type="transmembrane region" description="Helical" evidence="1">
    <location>
        <begin position="179"/>
        <end position="199"/>
    </location>
</feature>